<dbReference type="GO" id="GO:0006096">
    <property type="term" value="P:glycolytic process"/>
    <property type="evidence" value="ECO:0007669"/>
    <property type="project" value="UniProtKB-UniRule"/>
</dbReference>
<comment type="similarity">
    <text evidence="10 13">Belongs to the phosphoglycerate kinase family.</text>
</comment>
<feature type="binding site" evidence="10 11">
    <location>
        <begin position="24"/>
        <end position="26"/>
    </location>
    <ligand>
        <name>substrate</name>
    </ligand>
</feature>
<evidence type="ECO:0000256" key="9">
    <source>
        <dbReference type="ARBA" id="ARBA00023152"/>
    </source>
</evidence>
<dbReference type="UniPathway" id="UPA00109">
    <property type="reaction ID" value="UER00185"/>
</dbReference>
<dbReference type="GO" id="GO:0006094">
    <property type="term" value="P:gluconeogenesis"/>
    <property type="evidence" value="ECO:0007669"/>
    <property type="project" value="TreeGrafter"/>
</dbReference>
<feature type="binding site" evidence="11">
    <location>
        <position position="167"/>
    </location>
    <ligand>
        <name>(2R)-3-phosphoglycerate</name>
        <dbReference type="ChEBI" id="CHEBI:58272"/>
    </ligand>
</feature>
<dbReference type="GO" id="GO:0043531">
    <property type="term" value="F:ADP binding"/>
    <property type="evidence" value="ECO:0007669"/>
    <property type="project" value="TreeGrafter"/>
</dbReference>
<evidence type="ECO:0000256" key="7">
    <source>
        <dbReference type="ARBA" id="ARBA00022777"/>
    </source>
</evidence>
<keyword evidence="9 10" id="KW-0324">Glycolysis</keyword>
<dbReference type="PIRSF" id="PIRSF000724">
    <property type="entry name" value="Pgk"/>
    <property type="match status" value="1"/>
</dbReference>
<comment type="catalytic activity">
    <reaction evidence="1 10 13">
        <text>(2R)-3-phosphoglycerate + ATP = (2R)-3-phospho-glyceroyl phosphate + ADP</text>
        <dbReference type="Rhea" id="RHEA:14801"/>
        <dbReference type="ChEBI" id="CHEBI:30616"/>
        <dbReference type="ChEBI" id="CHEBI:57604"/>
        <dbReference type="ChEBI" id="CHEBI:58272"/>
        <dbReference type="ChEBI" id="CHEBI:456216"/>
        <dbReference type="EC" id="2.7.2.3"/>
    </reaction>
</comment>
<name>A0A097SSR8_9BACT</name>
<protein>
    <recommendedName>
        <fullName evidence="4 10">Phosphoglycerate kinase</fullName>
        <ecNumber evidence="3 10">2.7.2.3</ecNumber>
    </recommendedName>
</protein>
<comment type="pathway">
    <text evidence="2 10">Carbohydrate degradation; glycolysis; pyruvate from D-glyceraldehyde 3-phosphate: step 2/5.</text>
</comment>
<dbReference type="PROSITE" id="PS00111">
    <property type="entry name" value="PGLYCERATE_KINASE"/>
    <property type="match status" value="1"/>
</dbReference>
<feature type="binding site" evidence="10">
    <location>
        <position position="125"/>
    </location>
    <ligand>
        <name>substrate</name>
    </ligand>
</feature>
<proteinExistence type="inferred from homology"/>
<dbReference type="EMBL" id="CP007711">
    <property type="protein sequence ID" value="AIV03629.1"/>
    <property type="molecule type" value="Genomic_DNA"/>
</dbReference>
<dbReference type="InterPro" id="IPR036043">
    <property type="entry name" value="Phosphoglycerate_kinase_sf"/>
</dbReference>
<dbReference type="PANTHER" id="PTHR11406:SF23">
    <property type="entry name" value="PHOSPHOGLYCERATE KINASE 1, CHLOROPLASTIC-RELATED"/>
    <property type="match status" value="1"/>
</dbReference>
<dbReference type="Proteomes" id="UP000030066">
    <property type="component" value="Chromosome"/>
</dbReference>
<evidence type="ECO:0000256" key="3">
    <source>
        <dbReference type="ARBA" id="ARBA00013061"/>
    </source>
</evidence>
<evidence type="ECO:0000256" key="12">
    <source>
        <dbReference type="PIRSR" id="PIRSR000724-2"/>
    </source>
</evidence>
<dbReference type="HOGENOM" id="CLU_025427_0_2_14"/>
<feature type="binding site" evidence="10 12">
    <location>
        <position position="338"/>
    </location>
    <ligand>
        <name>ATP</name>
        <dbReference type="ChEBI" id="CHEBI:30616"/>
    </ligand>
</feature>
<dbReference type="HAMAP" id="MF_00145">
    <property type="entry name" value="Phosphoglyc_kinase"/>
    <property type="match status" value="1"/>
</dbReference>
<dbReference type="eggNOG" id="COG0126">
    <property type="taxonomic scope" value="Bacteria"/>
</dbReference>
<evidence type="ECO:0000313" key="14">
    <source>
        <dbReference type="EMBL" id="AIV03629.1"/>
    </source>
</evidence>
<evidence type="ECO:0000256" key="6">
    <source>
        <dbReference type="ARBA" id="ARBA00022741"/>
    </source>
</evidence>
<feature type="binding site" evidence="10">
    <location>
        <position position="167"/>
    </location>
    <ligand>
        <name>substrate</name>
    </ligand>
</feature>
<comment type="subunit">
    <text evidence="10">Monomer.</text>
</comment>
<organism evidence="14 15">
    <name type="scientific">Candidatus Malacoplasma girerdii</name>
    <dbReference type="NCBI Taxonomy" id="1318617"/>
    <lineage>
        <taxon>Bacteria</taxon>
        <taxon>Bacillati</taxon>
        <taxon>Mycoplasmatota</taxon>
        <taxon>Mycoplasmoidales</taxon>
        <taxon>Mycoplasmoidaceae</taxon>
        <taxon>Malacoplasma</taxon>
    </lineage>
</organism>
<evidence type="ECO:0000256" key="2">
    <source>
        <dbReference type="ARBA" id="ARBA00004838"/>
    </source>
</evidence>
<evidence type="ECO:0000313" key="15">
    <source>
        <dbReference type="Proteomes" id="UP000030066"/>
    </source>
</evidence>
<keyword evidence="10" id="KW-0963">Cytoplasm</keyword>
<dbReference type="GO" id="GO:0005524">
    <property type="term" value="F:ATP binding"/>
    <property type="evidence" value="ECO:0007669"/>
    <property type="project" value="UniProtKB-KW"/>
</dbReference>
<dbReference type="KEGG" id="mgj:MGM1_2530"/>
<evidence type="ECO:0000256" key="5">
    <source>
        <dbReference type="ARBA" id="ARBA00022679"/>
    </source>
</evidence>
<accession>A0A097SSR8</accession>
<keyword evidence="15" id="KW-1185">Reference proteome</keyword>
<feature type="binding site" evidence="10 12">
    <location>
        <position position="219"/>
    </location>
    <ligand>
        <name>ATP</name>
        <dbReference type="ChEBI" id="CHEBI:30616"/>
    </ligand>
</feature>
<evidence type="ECO:0000256" key="1">
    <source>
        <dbReference type="ARBA" id="ARBA00000642"/>
    </source>
</evidence>
<keyword evidence="7 10" id="KW-0418">Kinase</keyword>
<dbReference type="EC" id="2.7.2.3" evidence="3 10"/>
<evidence type="ECO:0000256" key="8">
    <source>
        <dbReference type="ARBA" id="ARBA00022840"/>
    </source>
</evidence>
<dbReference type="SUPFAM" id="SSF53748">
    <property type="entry name" value="Phosphoglycerate kinase"/>
    <property type="match status" value="1"/>
</dbReference>
<evidence type="ECO:0000256" key="11">
    <source>
        <dbReference type="PIRSR" id="PIRSR000724-1"/>
    </source>
</evidence>
<feature type="binding site" evidence="10">
    <location>
        <position position="39"/>
    </location>
    <ligand>
        <name>substrate</name>
    </ligand>
</feature>
<comment type="subcellular location">
    <subcellularLocation>
        <location evidence="10">Cytoplasm</location>
    </subcellularLocation>
</comment>
<sequence>MNYTNKKTLKDLNLKNQTVLVRCDFNVPIKEGKIVDDKRIRAALETINYLLRNNNKVIALSHLSRIKGIEDIKSNKKTLAPVATRLGELLKDYEVKFCSSTKFDDIRNCIKTMKDQSVLLLENTRYYDVNEQNEVIKRESKNDPELAKFYASLATAFVNDAFGTAHRAHASNAGIASILKETSCIGFLVEKEINMISKAINEPIRPYVAILGGAKVSDKLKVISNLITKCDKIIITGGMAFTFNAASGKQIGKSICEPEMYDMARSLMKEHGDKLVISEDNLCTYEYADLEPTLYTIEQGIPHNLEGLDIGPKSIAKFASVLKDAKTIIWNGPCGVTEFSHFQAGTRAVAKVVKTATSNGCYSLIGGGDSASAIIQLGFKENDFSFISTGGGAALTLIEGSPLKGIDPIPNK</sequence>
<dbReference type="GO" id="GO:0004618">
    <property type="term" value="F:phosphoglycerate kinase activity"/>
    <property type="evidence" value="ECO:0007669"/>
    <property type="project" value="UniProtKB-UniRule"/>
</dbReference>
<dbReference type="Gene3D" id="3.40.50.1260">
    <property type="entry name" value="Phosphoglycerate kinase, N-terminal domain"/>
    <property type="match status" value="2"/>
</dbReference>
<feature type="binding site" evidence="10 12">
    <location>
        <begin position="367"/>
        <end position="370"/>
    </location>
    <ligand>
        <name>ATP</name>
        <dbReference type="ChEBI" id="CHEBI:30616"/>
    </ligand>
</feature>
<keyword evidence="5 10" id="KW-0808">Transferase</keyword>
<keyword evidence="6 10" id="KW-0547">Nucleotide-binding</keyword>
<feature type="binding site" evidence="11">
    <location>
        <position position="125"/>
    </location>
    <ligand>
        <name>(2R)-3-phosphoglycerate</name>
        <dbReference type="ChEBI" id="CHEBI:58272"/>
    </ligand>
</feature>
<dbReference type="InterPro" id="IPR001576">
    <property type="entry name" value="Phosphoglycerate_kinase"/>
</dbReference>
<gene>
    <name evidence="10 14" type="primary">pgk</name>
    <name evidence="14" type="ORF">MGM1_2530</name>
</gene>
<dbReference type="InterPro" id="IPR015911">
    <property type="entry name" value="Phosphoglycerate_kinase_CS"/>
</dbReference>
<evidence type="ECO:0000256" key="4">
    <source>
        <dbReference type="ARBA" id="ARBA00016471"/>
    </source>
</evidence>
<dbReference type="InterPro" id="IPR015824">
    <property type="entry name" value="Phosphoglycerate_kinase_N"/>
</dbReference>
<feature type="binding site" evidence="11">
    <location>
        <position position="39"/>
    </location>
    <ligand>
        <name>(2R)-3-phosphoglycerate</name>
        <dbReference type="ChEBI" id="CHEBI:58272"/>
    </ligand>
</feature>
<evidence type="ECO:0000256" key="13">
    <source>
        <dbReference type="RuleBase" id="RU000532"/>
    </source>
</evidence>
<reference evidence="14 15" key="1">
    <citation type="journal article" date="2014" name="PLoS ONE">
        <title>An emerging Mycoplasma associated with trichomoniasis, vaginal infection and disease.</title>
        <authorList>
            <consortium name="Vaginal Microbiome Consortium"/>
            <person name="Fettweis J.M."/>
            <person name="Serrano M.G."/>
            <person name="Huang B."/>
            <person name="Brooks J.P."/>
            <person name="Glascock A.L."/>
            <person name="Sheth N.U."/>
            <person name="Strauss J.F.III."/>
            <person name="Jefferson K.K."/>
            <person name="Buck G.A."/>
        </authorList>
    </citation>
    <scope>NUCLEOTIDE SEQUENCE [LARGE SCALE GENOMIC DNA]</scope>
    <source>
        <strain evidence="14 15">VCU_M1</strain>
    </source>
</reference>
<dbReference type="STRING" id="1318617.MGM1_2530"/>
<evidence type="ECO:0000256" key="10">
    <source>
        <dbReference type="HAMAP-Rule" id="MF_00145"/>
    </source>
</evidence>
<dbReference type="Pfam" id="PF00162">
    <property type="entry name" value="PGK"/>
    <property type="match status" value="1"/>
</dbReference>
<feature type="binding site" evidence="10">
    <location>
        <position position="307"/>
    </location>
    <ligand>
        <name>ATP</name>
        <dbReference type="ChEBI" id="CHEBI:30616"/>
    </ligand>
</feature>
<dbReference type="AlphaFoldDB" id="A0A097SSR8"/>
<keyword evidence="8 10" id="KW-0067">ATP-binding</keyword>
<dbReference type="FunFam" id="3.40.50.1260:FF:000001">
    <property type="entry name" value="Phosphoglycerate kinase"/>
    <property type="match status" value="1"/>
</dbReference>
<dbReference type="GO" id="GO:0005829">
    <property type="term" value="C:cytosol"/>
    <property type="evidence" value="ECO:0007669"/>
    <property type="project" value="TreeGrafter"/>
</dbReference>
<dbReference type="PANTHER" id="PTHR11406">
    <property type="entry name" value="PHOSPHOGLYCERATE KINASE"/>
    <property type="match status" value="1"/>
</dbReference>
<feature type="binding site" evidence="10 11">
    <location>
        <begin position="62"/>
        <end position="65"/>
    </location>
    <ligand>
        <name>substrate</name>
    </ligand>
</feature>
<dbReference type="PRINTS" id="PR00477">
    <property type="entry name" value="PHGLYCKINASE"/>
</dbReference>